<dbReference type="SUPFAM" id="SSF53335">
    <property type="entry name" value="S-adenosyl-L-methionine-dependent methyltransferases"/>
    <property type="match status" value="1"/>
</dbReference>
<dbReference type="EMBL" id="JAWJZY010000006">
    <property type="protein sequence ID" value="MEE8659584.1"/>
    <property type="molecule type" value="Genomic_DNA"/>
</dbReference>
<dbReference type="NCBIfam" id="TIGR00536">
    <property type="entry name" value="hemK_fam"/>
    <property type="match status" value="1"/>
</dbReference>
<feature type="domain" description="Methyltransferase small" evidence="6">
    <location>
        <begin position="95"/>
        <end position="190"/>
    </location>
</feature>
<dbReference type="InterPro" id="IPR019874">
    <property type="entry name" value="RF_methyltr_PrmC"/>
</dbReference>
<dbReference type="InterPro" id="IPR029063">
    <property type="entry name" value="SAM-dependent_MTases_sf"/>
</dbReference>
<gene>
    <name evidence="5" type="primary">prmC</name>
    <name evidence="8" type="ORF">DOFOFD_11285</name>
</gene>
<dbReference type="GO" id="GO:0008168">
    <property type="term" value="F:methyltransferase activity"/>
    <property type="evidence" value="ECO:0007669"/>
    <property type="project" value="UniProtKB-KW"/>
</dbReference>
<reference evidence="8 9" key="1">
    <citation type="submission" date="2023-10" db="EMBL/GenBank/DDBJ databases">
        <title>Sorlinia euscelidii gen. nov., sp. nov., an acetic acid bacteria isolated from the gut of Euscelidius variegatus emitter.</title>
        <authorList>
            <person name="Michoud G."/>
            <person name="Marasco R."/>
            <person name="Seferji K."/>
            <person name="Gonella E."/>
            <person name="Garuglieri E."/>
            <person name="Alma A."/>
            <person name="Mapelli F."/>
            <person name="Borin S."/>
            <person name="Daffonchio D."/>
            <person name="Crotti E."/>
        </authorList>
    </citation>
    <scope>NUCLEOTIDE SEQUENCE [LARGE SCALE GENOMIC DNA]</scope>
    <source>
        <strain evidence="8 9">EV16P</strain>
    </source>
</reference>
<dbReference type="Proteomes" id="UP001312908">
    <property type="component" value="Unassembled WGS sequence"/>
</dbReference>
<organism evidence="8 9">
    <name type="scientific">Sorlinia euscelidii</name>
    <dbReference type="NCBI Taxonomy" id="3081148"/>
    <lineage>
        <taxon>Bacteria</taxon>
        <taxon>Pseudomonadati</taxon>
        <taxon>Pseudomonadota</taxon>
        <taxon>Alphaproteobacteria</taxon>
        <taxon>Acetobacterales</taxon>
        <taxon>Acetobacteraceae</taxon>
        <taxon>Sorlinia</taxon>
    </lineage>
</organism>
<dbReference type="EC" id="2.1.1.297" evidence="5"/>
<sequence length="281" mass="31288">MRVRDILARATLRLTQAGVEDARAEARRLLCWAAGIDLTAIVTLLRLDDTAQARFEDVIARRARREPYAYITGSRGFWTQDFLTNEYTLIPRADSETLIEALRHHKPQRDRPYRILDLGTGTGCLLLAALSHYPNARGVGVDIVPEATQLARENAKLNQLERRARFVTSHWGDALTGRYDIILSNPPYIRTGDLAELMPEVRYYEPASALDGGASGLDAYAAILSDLPRLMRRDGIAVLELGKGQDQEVRHLAAENGLEMRACYNDLNGIARAMILGLGAY</sequence>
<dbReference type="RefSeq" id="WP_418115500.1">
    <property type="nucleotide sequence ID" value="NZ_JAWJZZ010000003.1"/>
</dbReference>
<feature type="binding site" evidence="5">
    <location>
        <position position="142"/>
    </location>
    <ligand>
        <name>S-adenosyl-L-methionine</name>
        <dbReference type="ChEBI" id="CHEBI:59789"/>
    </ligand>
</feature>
<comment type="similarity">
    <text evidence="5">Belongs to the protein N5-glutamine methyltransferase family. PrmC subfamily.</text>
</comment>
<feature type="domain" description="Release factor glutamine methyltransferase N-terminal" evidence="7">
    <location>
        <begin position="5"/>
        <end position="73"/>
    </location>
</feature>
<dbReference type="PANTHER" id="PTHR18895:SF74">
    <property type="entry name" value="MTRF1L RELEASE FACTOR GLUTAMINE METHYLTRANSFERASE"/>
    <property type="match status" value="1"/>
</dbReference>
<name>A0ABU7U408_9PROT</name>
<evidence type="ECO:0000256" key="5">
    <source>
        <dbReference type="HAMAP-Rule" id="MF_02126"/>
    </source>
</evidence>
<evidence type="ECO:0000313" key="9">
    <source>
        <dbReference type="Proteomes" id="UP001312908"/>
    </source>
</evidence>
<feature type="binding site" evidence="5">
    <location>
        <begin position="185"/>
        <end position="188"/>
    </location>
    <ligand>
        <name>substrate</name>
    </ligand>
</feature>
<keyword evidence="1 5" id="KW-0489">Methyltransferase</keyword>
<keyword evidence="3 5" id="KW-0949">S-adenosyl-L-methionine</keyword>
<dbReference type="Pfam" id="PF17827">
    <property type="entry name" value="PrmC_N"/>
    <property type="match status" value="1"/>
</dbReference>
<dbReference type="Gene3D" id="1.10.8.10">
    <property type="entry name" value="DNA helicase RuvA subunit, C-terminal domain"/>
    <property type="match status" value="1"/>
</dbReference>
<dbReference type="PROSITE" id="PS00092">
    <property type="entry name" value="N6_MTASE"/>
    <property type="match status" value="1"/>
</dbReference>
<evidence type="ECO:0000259" key="6">
    <source>
        <dbReference type="Pfam" id="PF05175"/>
    </source>
</evidence>
<dbReference type="GO" id="GO:0032259">
    <property type="term" value="P:methylation"/>
    <property type="evidence" value="ECO:0007669"/>
    <property type="project" value="UniProtKB-KW"/>
</dbReference>
<dbReference type="InterPro" id="IPR050320">
    <property type="entry name" value="N5-glutamine_MTase"/>
</dbReference>
<dbReference type="Pfam" id="PF05175">
    <property type="entry name" value="MTS"/>
    <property type="match status" value="1"/>
</dbReference>
<dbReference type="HAMAP" id="MF_02126">
    <property type="entry name" value="RF_methyltr_PrmC"/>
    <property type="match status" value="1"/>
</dbReference>
<feature type="binding site" evidence="5">
    <location>
        <position position="171"/>
    </location>
    <ligand>
        <name>S-adenosyl-L-methionine</name>
        <dbReference type="ChEBI" id="CHEBI:59789"/>
    </ligand>
</feature>
<dbReference type="InterPro" id="IPR040758">
    <property type="entry name" value="PrmC_N"/>
</dbReference>
<evidence type="ECO:0000256" key="1">
    <source>
        <dbReference type="ARBA" id="ARBA00022603"/>
    </source>
</evidence>
<proteinExistence type="inferred from homology"/>
<comment type="caution">
    <text evidence="8">The sequence shown here is derived from an EMBL/GenBank/DDBJ whole genome shotgun (WGS) entry which is preliminary data.</text>
</comment>
<dbReference type="InterPro" id="IPR007848">
    <property type="entry name" value="Small_mtfrase_dom"/>
</dbReference>
<protein>
    <recommendedName>
        <fullName evidence="5">Release factor glutamine methyltransferase</fullName>
        <shortName evidence="5">RF MTase</shortName>
        <ecNumber evidence="5">2.1.1.297</ecNumber>
    </recommendedName>
    <alternativeName>
        <fullName evidence="5">N5-glutamine methyltransferase PrmC</fullName>
    </alternativeName>
    <alternativeName>
        <fullName evidence="5">Protein-(glutamine-N5) MTase PrmC</fullName>
    </alternativeName>
    <alternativeName>
        <fullName evidence="5">Protein-glutamine N-methyltransferase PrmC</fullName>
    </alternativeName>
</protein>
<keyword evidence="2 5" id="KW-0808">Transferase</keyword>
<keyword evidence="9" id="KW-1185">Reference proteome</keyword>
<evidence type="ECO:0000256" key="3">
    <source>
        <dbReference type="ARBA" id="ARBA00022691"/>
    </source>
</evidence>
<evidence type="ECO:0000313" key="8">
    <source>
        <dbReference type="EMBL" id="MEE8659584.1"/>
    </source>
</evidence>
<evidence type="ECO:0000256" key="4">
    <source>
        <dbReference type="ARBA" id="ARBA00048391"/>
    </source>
</evidence>
<comment type="catalytic activity">
    <reaction evidence="4 5">
        <text>L-glutaminyl-[peptide chain release factor] + S-adenosyl-L-methionine = N(5)-methyl-L-glutaminyl-[peptide chain release factor] + S-adenosyl-L-homocysteine + H(+)</text>
        <dbReference type="Rhea" id="RHEA:42896"/>
        <dbReference type="Rhea" id="RHEA-COMP:10271"/>
        <dbReference type="Rhea" id="RHEA-COMP:10272"/>
        <dbReference type="ChEBI" id="CHEBI:15378"/>
        <dbReference type="ChEBI" id="CHEBI:30011"/>
        <dbReference type="ChEBI" id="CHEBI:57856"/>
        <dbReference type="ChEBI" id="CHEBI:59789"/>
        <dbReference type="ChEBI" id="CHEBI:61891"/>
        <dbReference type="EC" id="2.1.1.297"/>
    </reaction>
</comment>
<dbReference type="PANTHER" id="PTHR18895">
    <property type="entry name" value="HEMK METHYLTRANSFERASE"/>
    <property type="match status" value="1"/>
</dbReference>
<dbReference type="InterPro" id="IPR002052">
    <property type="entry name" value="DNA_methylase_N6_adenine_CS"/>
</dbReference>
<dbReference type="CDD" id="cd02440">
    <property type="entry name" value="AdoMet_MTases"/>
    <property type="match status" value="1"/>
</dbReference>
<comment type="function">
    <text evidence="5">Methylates the class 1 translation termination release factors RF1/PrfA and RF2/PrfB on the glutamine residue of the universally conserved GGQ motif.</text>
</comment>
<accession>A0ABU7U408</accession>
<feature type="binding site" evidence="5">
    <location>
        <begin position="119"/>
        <end position="123"/>
    </location>
    <ligand>
        <name>S-adenosyl-L-methionine</name>
        <dbReference type="ChEBI" id="CHEBI:59789"/>
    </ligand>
</feature>
<feature type="binding site" evidence="5">
    <location>
        <position position="185"/>
    </location>
    <ligand>
        <name>S-adenosyl-L-methionine</name>
        <dbReference type="ChEBI" id="CHEBI:59789"/>
    </ligand>
</feature>
<dbReference type="InterPro" id="IPR004556">
    <property type="entry name" value="HemK-like"/>
</dbReference>
<dbReference type="Gene3D" id="3.40.50.150">
    <property type="entry name" value="Vaccinia Virus protein VP39"/>
    <property type="match status" value="1"/>
</dbReference>
<dbReference type="NCBIfam" id="TIGR03534">
    <property type="entry name" value="RF_mod_PrmC"/>
    <property type="match status" value="1"/>
</dbReference>
<evidence type="ECO:0000259" key="7">
    <source>
        <dbReference type="Pfam" id="PF17827"/>
    </source>
</evidence>
<evidence type="ECO:0000256" key="2">
    <source>
        <dbReference type="ARBA" id="ARBA00022679"/>
    </source>
</evidence>